<evidence type="ECO:0000256" key="1">
    <source>
        <dbReference type="SAM" id="SignalP"/>
    </source>
</evidence>
<dbReference type="AlphaFoldDB" id="A0A846MT27"/>
<dbReference type="PANTHER" id="PTHR47197">
    <property type="entry name" value="PROTEIN NIRF"/>
    <property type="match status" value="1"/>
</dbReference>
<dbReference type="SUPFAM" id="SSF101898">
    <property type="entry name" value="NHL repeat"/>
    <property type="match status" value="1"/>
</dbReference>
<accession>A0A846MT27</accession>
<dbReference type="InterPro" id="IPR051200">
    <property type="entry name" value="Host-pathogen_enzymatic-act"/>
</dbReference>
<keyword evidence="1" id="KW-0732">Signal</keyword>
<gene>
    <name evidence="2" type="ORF">FHS56_002327</name>
</gene>
<evidence type="ECO:0000313" key="2">
    <source>
        <dbReference type="EMBL" id="NIK74794.1"/>
    </source>
</evidence>
<evidence type="ECO:0008006" key="4">
    <source>
        <dbReference type="Google" id="ProtNLM"/>
    </source>
</evidence>
<reference evidence="2 3" key="1">
    <citation type="submission" date="2020-03" db="EMBL/GenBank/DDBJ databases">
        <title>Genomic Encyclopedia of Type Strains, Phase IV (KMG-IV): sequencing the most valuable type-strain genomes for metagenomic binning, comparative biology and taxonomic classification.</title>
        <authorList>
            <person name="Goeker M."/>
        </authorList>
    </citation>
    <scope>NUCLEOTIDE SEQUENCE [LARGE SCALE GENOMIC DNA]</scope>
    <source>
        <strain evidence="2 3">DSM 5718</strain>
    </source>
</reference>
<feature type="signal peptide" evidence="1">
    <location>
        <begin position="1"/>
        <end position="22"/>
    </location>
</feature>
<feature type="chain" id="PRO_5033042715" description="40-residue YVTN family beta-propeller repeat-containing protein" evidence="1">
    <location>
        <begin position="23"/>
        <end position="345"/>
    </location>
</feature>
<sequence>MKKINRLLLWLLVGVAALQLTGCSKKDEAAGSYVNGTLVFNEGNFLEGNGSVSFLKKGENSAQNNVFETENNTPVGGIIQSARKYDDRIYIVTNNQNFVRVVNAATLKLELTLQEGLDNPIDVAVINGKIYVTNWGPIDKAFGSNPESFVAIYNANSGVFIKKVPLTVRPQGIWAYSRSKVFVAGAGSNIIKILNSNTDTFDGEITVEDGPERFEADEQGKLWVACSSGHLVRFNPATNTVERTIAVNLSSYPVRIASNGESIFYFRGNKVYKINAANPVAPTTPFAEINEFTSFNGIGADKTTGHVYVGEAVYTRNGGVKVIDNNGQVISSFTAGIAPNTFIVQ</sequence>
<protein>
    <recommendedName>
        <fullName evidence="4">40-residue YVTN family beta-propeller repeat-containing protein</fullName>
    </recommendedName>
</protein>
<dbReference type="RefSeq" id="WP_166920910.1">
    <property type="nucleotide sequence ID" value="NZ_JAASRN010000007.1"/>
</dbReference>
<proteinExistence type="predicted"/>
<dbReference type="Gene3D" id="2.130.10.10">
    <property type="entry name" value="YVTN repeat-like/Quinoprotein amine dehydrogenase"/>
    <property type="match status" value="1"/>
</dbReference>
<dbReference type="EMBL" id="JAASRN010000007">
    <property type="protein sequence ID" value="NIK74794.1"/>
    <property type="molecule type" value="Genomic_DNA"/>
</dbReference>
<dbReference type="InterPro" id="IPR031815">
    <property type="entry name" value="DUF5074"/>
</dbReference>
<dbReference type="PANTHER" id="PTHR47197:SF3">
    <property type="entry name" value="DIHYDRO-HEME D1 DEHYDROGENASE"/>
    <property type="match status" value="1"/>
</dbReference>
<name>A0A846MT27_9BACT</name>
<dbReference type="Pfam" id="PF16819">
    <property type="entry name" value="DUF5074"/>
    <property type="match status" value="1"/>
</dbReference>
<dbReference type="Proteomes" id="UP000537126">
    <property type="component" value="Unassembled WGS sequence"/>
</dbReference>
<organism evidence="2 3">
    <name type="scientific">Thermonema lapsum</name>
    <dbReference type="NCBI Taxonomy" id="28195"/>
    <lineage>
        <taxon>Bacteria</taxon>
        <taxon>Pseudomonadati</taxon>
        <taxon>Bacteroidota</taxon>
        <taxon>Cytophagia</taxon>
        <taxon>Cytophagales</taxon>
        <taxon>Thermonemataceae</taxon>
        <taxon>Thermonema</taxon>
    </lineage>
</organism>
<dbReference type="InterPro" id="IPR015943">
    <property type="entry name" value="WD40/YVTN_repeat-like_dom_sf"/>
</dbReference>
<evidence type="ECO:0000313" key="3">
    <source>
        <dbReference type="Proteomes" id="UP000537126"/>
    </source>
</evidence>
<comment type="caution">
    <text evidence="2">The sequence shown here is derived from an EMBL/GenBank/DDBJ whole genome shotgun (WGS) entry which is preliminary data.</text>
</comment>
<keyword evidence="3" id="KW-1185">Reference proteome</keyword>